<evidence type="ECO:0000313" key="2">
    <source>
        <dbReference type="EMBL" id="KAA6388758.1"/>
    </source>
</evidence>
<organism evidence="2 3">
    <name type="scientific">Streblomastix strix</name>
    <dbReference type="NCBI Taxonomy" id="222440"/>
    <lineage>
        <taxon>Eukaryota</taxon>
        <taxon>Metamonada</taxon>
        <taxon>Preaxostyla</taxon>
        <taxon>Oxymonadida</taxon>
        <taxon>Streblomastigidae</taxon>
        <taxon>Streblomastix</taxon>
    </lineage>
</organism>
<reference evidence="2 3" key="1">
    <citation type="submission" date="2019-03" db="EMBL/GenBank/DDBJ databases">
        <title>Single cell metagenomics reveals metabolic interactions within the superorganism composed of flagellate Streblomastix strix and complex community of Bacteroidetes bacteria on its surface.</title>
        <authorList>
            <person name="Treitli S.C."/>
            <person name="Kolisko M."/>
            <person name="Husnik F."/>
            <person name="Keeling P."/>
            <person name="Hampl V."/>
        </authorList>
    </citation>
    <scope>NUCLEOTIDE SEQUENCE [LARGE SCALE GENOMIC DNA]</scope>
    <source>
        <strain evidence="2">ST1C</strain>
    </source>
</reference>
<dbReference type="Pfam" id="PF03184">
    <property type="entry name" value="DDE_1"/>
    <property type="match status" value="1"/>
</dbReference>
<dbReference type="Proteomes" id="UP000324800">
    <property type="component" value="Unassembled WGS sequence"/>
</dbReference>
<sequence>MNRQTISSFNSADVKSDEQQTIVSDLKVDTNQVSRWSVMRAEAALREGREPHRNGRPPYLTDGQEDLLQCLILIDAACGDFPTFYDICTIAWQIKCASSNLIPSSIQYPSISWAQQYVQEREKLHAKKPAEVEISRIIASNQLNLIKFYDTLFSLYRRHKYPLACIYNFDETSLLIKRIQQAFRICSTEVDVIPLAPQQLITSSTAAFCVAADGSKLPTALIMSETLELQYLGEYISDNMILFQNKKGWMTKQIFRYLMMKVYIPAILERMTHFPNCHRSLLLIDAHASRFCYDVWEYCAQVGIDVLIAPSHVTHLIQPLDNGPNAVFKQELKKHSHLPTRKQDMEMEVKPFIQSVENAIQRTLTVMTIKAGFRDSSTVPYNRQLVFAKIPKFPPKFAVEILQKKKQRQEENVQHREYENNIE</sequence>
<evidence type="ECO:0000313" key="3">
    <source>
        <dbReference type="Proteomes" id="UP000324800"/>
    </source>
</evidence>
<dbReference type="AlphaFoldDB" id="A0A5J4W1N8"/>
<comment type="caution">
    <text evidence="2">The sequence shown here is derived from an EMBL/GenBank/DDBJ whole genome shotgun (WGS) entry which is preliminary data.</text>
</comment>
<dbReference type="EMBL" id="SNRW01003857">
    <property type="protein sequence ID" value="KAA6388758.1"/>
    <property type="molecule type" value="Genomic_DNA"/>
</dbReference>
<gene>
    <name evidence="2" type="ORF">EZS28_015716</name>
</gene>
<proteinExistence type="predicted"/>
<dbReference type="InterPro" id="IPR004875">
    <property type="entry name" value="DDE_SF_endonuclease_dom"/>
</dbReference>
<dbReference type="OrthoDB" id="10035668at2759"/>
<accession>A0A5J4W1N8</accession>
<dbReference type="PANTHER" id="PTHR19303:SF57">
    <property type="entry name" value="HTH CENPB-TYPE DOMAIN-CONTAINING PROTEIN"/>
    <property type="match status" value="1"/>
</dbReference>
<name>A0A5J4W1N8_9EUKA</name>
<dbReference type="InterPro" id="IPR050863">
    <property type="entry name" value="CenT-Element_Derived"/>
</dbReference>
<dbReference type="GO" id="GO:0005634">
    <property type="term" value="C:nucleus"/>
    <property type="evidence" value="ECO:0007669"/>
    <property type="project" value="TreeGrafter"/>
</dbReference>
<feature type="domain" description="DDE-1" evidence="1">
    <location>
        <begin position="208"/>
        <end position="373"/>
    </location>
</feature>
<dbReference type="PANTHER" id="PTHR19303">
    <property type="entry name" value="TRANSPOSON"/>
    <property type="match status" value="1"/>
</dbReference>
<evidence type="ECO:0000259" key="1">
    <source>
        <dbReference type="Pfam" id="PF03184"/>
    </source>
</evidence>
<dbReference type="GO" id="GO:0003677">
    <property type="term" value="F:DNA binding"/>
    <property type="evidence" value="ECO:0007669"/>
    <property type="project" value="TreeGrafter"/>
</dbReference>
<protein>
    <recommendedName>
        <fullName evidence="1">DDE-1 domain-containing protein</fullName>
    </recommendedName>
</protein>